<proteinExistence type="inferred from homology"/>
<dbReference type="RefSeq" id="WP_134339708.1">
    <property type="nucleotide sequence ID" value="NZ_SOPW01000006.1"/>
</dbReference>
<dbReference type="Pfam" id="PF01613">
    <property type="entry name" value="Flavin_Reduct"/>
    <property type="match status" value="1"/>
</dbReference>
<organism evidence="6 7">
    <name type="scientific">Filobacillus milosensis</name>
    <dbReference type="NCBI Taxonomy" id="94137"/>
    <lineage>
        <taxon>Bacteria</taxon>
        <taxon>Bacillati</taxon>
        <taxon>Bacillota</taxon>
        <taxon>Bacilli</taxon>
        <taxon>Bacillales</taxon>
        <taxon>Bacillaceae</taxon>
        <taxon>Filobacillus</taxon>
    </lineage>
</organism>
<dbReference type="EMBL" id="SOPW01000006">
    <property type="protein sequence ID" value="TFB22033.1"/>
    <property type="molecule type" value="Genomic_DNA"/>
</dbReference>
<feature type="domain" description="Flavin reductase like" evidence="5">
    <location>
        <begin position="20"/>
        <end position="176"/>
    </location>
</feature>
<dbReference type="InterPro" id="IPR002563">
    <property type="entry name" value="Flavin_Rdtase-like_dom"/>
</dbReference>
<evidence type="ECO:0000256" key="4">
    <source>
        <dbReference type="ARBA" id="ARBA00038054"/>
    </source>
</evidence>
<protein>
    <submittedName>
        <fullName evidence="6">Flavin reductase family protein</fullName>
    </submittedName>
</protein>
<reference evidence="6 7" key="1">
    <citation type="submission" date="2019-03" db="EMBL/GenBank/DDBJ databases">
        <authorList>
            <person name="He R.-H."/>
        </authorList>
    </citation>
    <scope>NUCLEOTIDE SEQUENCE [LARGE SCALE GENOMIC DNA]</scope>
    <source>
        <strain evidence="7">SH 714</strain>
    </source>
</reference>
<evidence type="ECO:0000256" key="3">
    <source>
        <dbReference type="ARBA" id="ARBA00022643"/>
    </source>
</evidence>
<evidence type="ECO:0000259" key="5">
    <source>
        <dbReference type="SMART" id="SM00903"/>
    </source>
</evidence>
<dbReference type="GO" id="GO:0016646">
    <property type="term" value="F:oxidoreductase activity, acting on the CH-NH group of donors, NAD or NADP as acceptor"/>
    <property type="evidence" value="ECO:0007669"/>
    <property type="project" value="UniProtKB-ARBA"/>
</dbReference>
<dbReference type="InterPro" id="IPR012349">
    <property type="entry name" value="Split_barrel_FMN-bd"/>
</dbReference>
<keyword evidence="2" id="KW-0285">Flavoprotein</keyword>
<dbReference type="Gene3D" id="2.30.110.10">
    <property type="entry name" value="Electron Transport, Fmn-binding Protein, Chain A"/>
    <property type="match status" value="1"/>
</dbReference>
<accession>A0A4Y8ILB7</accession>
<dbReference type="SUPFAM" id="SSF50475">
    <property type="entry name" value="FMN-binding split barrel"/>
    <property type="match status" value="1"/>
</dbReference>
<keyword evidence="7" id="KW-1185">Reference proteome</keyword>
<dbReference type="AlphaFoldDB" id="A0A4Y8ILB7"/>
<dbReference type="Proteomes" id="UP000297975">
    <property type="component" value="Unassembled WGS sequence"/>
</dbReference>
<comment type="cofactor">
    <cofactor evidence="1">
        <name>FMN</name>
        <dbReference type="ChEBI" id="CHEBI:58210"/>
    </cofactor>
</comment>
<name>A0A4Y8ILB7_9BACI</name>
<keyword evidence="3" id="KW-0288">FMN</keyword>
<dbReference type="SMART" id="SM00903">
    <property type="entry name" value="Flavin_Reduct"/>
    <property type="match status" value="1"/>
</dbReference>
<comment type="similarity">
    <text evidence="4">Belongs to the flavoredoxin family.</text>
</comment>
<comment type="caution">
    <text evidence="6">The sequence shown here is derived from an EMBL/GenBank/DDBJ whole genome shotgun (WGS) entry which is preliminary data.</text>
</comment>
<evidence type="ECO:0000313" key="6">
    <source>
        <dbReference type="EMBL" id="TFB22033.1"/>
    </source>
</evidence>
<evidence type="ECO:0000256" key="2">
    <source>
        <dbReference type="ARBA" id="ARBA00022630"/>
    </source>
</evidence>
<gene>
    <name evidence="6" type="ORF">E3U55_06960</name>
</gene>
<evidence type="ECO:0000256" key="1">
    <source>
        <dbReference type="ARBA" id="ARBA00001917"/>
    </source>
</evidence>
<evidence type="ECO:0000313" key="7">
    <source>
        <dbReference type="Proteomes" id="UP000297975"/>
    </source>
</evidence>
<dbReference type="GO" id="GO:0010181">
    <property type="term" value="F:FMN binding"/>
    <property type="evidence" value="ECO:0007669"/>
    <property type="project" value="InterPro"/>
</dbReference>
<dbReference type="OrthoDB" id="9794638at2"/>
<dbReference type="PANTHER" id="PTHR33798:SF5">
    <property type="entry name" value="FLAVIN REDUCTASE LIKE DOMAIN-CONTAINING PROTEIN"/>
    <property type="match status" value="1"/>
</dbReference>
<sequence length="206" mass="22794">MKSINPNDLSGKENYKLLSGSVIPRPIAFVTSLNEKGILNAAPFSFFNMVSGTPPLIVLSVGRVKGEIKKHTAKNILSGKEFVVHILDMNLLEQMNQTSAPYSEDVSEIERVGLNTVDSDLIKVPGVKESKVRLECQLFQHIPLGEDGNYNNDLFLGKVIRYHIDEQICEDGKINAENLNPIARLAGPNYAELGETIYLERPTKGD</sequence>
<dbReference type="PANTHER" id="PTHR33798">
    <property type="entry name" value="FLAVOPROTEIN OXYGENASE"/>
    <property type="match status" value="1"/>
</dbReference>